<dbReference type="PANTHER" id="PTHR46562:SF1">
    <property type="entry name" value="SERINE_THREONINE-PROTEIN KINASE ULK4"/>
    <property type="match status" value="1"/>
</dbReference>
<feature type="domain" description="Serine/threonine-protein kinase ULK4/RUNKEL HEAT repeats" evidence="1">
    <location>
        <begin position="29"/>
        <end position="160"/>
    </location>
</feature>
<evidence type="ECO:0000313" key="3">
    <source>
        <dbReference type="Proteomes" id="UP000238479"/>
    </source>
</evidence>
<dbReference type="STRING" id="74649.A0A2P6QXY1"/>
<accession>A0A2P6QXY1</accession>
<dbReference type="GO" id="GO:0000914">
    <property type="term" value="P:phragmoplast assembly"/>
    <property type="evidence" value="ECO:0007669"/>
    <property type="project" value="InterPro"/>
</dbReference>
<dbReference type="Pfam" id="PF23606">
    <property type="entry name" value="HEAT_ULK4"/>
    <property type="match status" value="1"/>
</dbReference>
<evidence type="ECO:0000313" key="2">
    <source>
        <dbReference type="EMBL" id="PRQ39053.1"/>
    </source>
</evidence>
<dbReference type="AlphaFoldDB" id="A0A2P6QXY1"/>
<dbReference type="PANTHER" id="PTHR46562">
    <property type="entry name" value="SERINE/THREONINE-KINASE ULK4-LIKE PROTEIN-RELATED"/>
    <property type="match status" value="1"/>
</dbReference>
<dbReference type="GO" id="GO:0008017">
    <property type="term" value="F:microtubule binding"/>
    <property type="evidence" value="ECO:0007669"/>
    <property type="project" value="InterPro"/>
</dbReference>
<dbReference type="InterPro" id="IPR044591">
    <property type="entry name" value="RUK"/>
</dbReference>
<sequence length="185" mass="21012">MATSTVKCAAALLCLQMEQLFDLYDVSSIKQFSVSIRHMDLARDDFQITLLRILESVADESLVILKSPDIFTREVLPSLAVLYKGNKDGDTRFLCFKILFDVMVIFLNEQSEDEPGSKELQSISNTNFLPLYPSLIEDEDPIPLYAQKLLVMLIDYSYIKSADILHLKIVCNALSFCWAISQVQM</sequence>
<reference evidence="2 3" key="1">
    <citation type="journal article" date="2018" name="Nat. Genet.">
        <title>The Rosa genome provides new insights in the design of modern roses.</title>
        <authorList>
            <person name="Bendahmane M."/>
        </authorList>
    </citation>
    <scope>NUCLEOTIDE SEQUENCE [LARGE SCALE GENOMIC DNA]</scope>
    <source>
        <strain evidence="3">cv. Old Blush</strain>
    </source>
</reference>
<name>A0A2P6QXY1_ROSCH</name>
<dbReference type="Proteomes" id="UP000238479">
    <property type="component" value="Chromosome 4"/>
</dbReference>
<dbReference type="EMBL" id="PDCK01000042">
    <property type="protein sequence ID" value="PRQ39053.1"/>
    <property type="molecule type" value="Genomic_DNA"/>
</dbReference>
<dbReference type="Gramene" id="PRQ39053">
    <property type="protein sequence ID" value="PRQ39053"/>
    <property type="gene ID" value="RchiOBHm_Chr4g0420821"/>
</dbReference>
<protein>
    <recommendedName>
        <fullName evidence="1">Serine/threonine-protein kinase ULK4/RUNKEL HEAT repeats domain-containing protein</fullName>
    </recommendedName>
</protein>
<evidence type="ECO:0000259" key="1">
    <source>
        <dbReference type="Pfam" id="PF23606"/>
    </source>
</evidence>
<gene>
    <name evidence="2" type="ORF">RchiOBHm_Chr4g0420821</name>
</gene>
<comment type="caution">
    <text evidence="2">The sequence shown here is derived from an EMBL/GenBank/DDBJ whole genome shotgun (WGS) entry which is preliminary data.</text>
</comment>
<dbReference type="InterPro" id="IPR056981">
    <property type="entry name" value="HEAT_ULK4_RUNKEL"/>
</dbReference>
<keyword evidence="3" id="KW-1185">Reference proteome</keyword>
<organism evidence="2 3">
    <name type="scientific">Rosa chinensis</name>
    <name type="common">China rose</name>
    <dbReference type="NCBI Taxonomy" id="74649"/>
    <lineage>
        <taxon>Eukaryota</taxon>
        <taxon>Viridiplantae</taxon>
        <taxon>Streptophyta</taxon>
        <taxon>Embryophyta</taxon>
        <taxon>Tracheophyta</taxon>
        <taxon>Spermatophyta</taxon>
        <taxon>Magnoliopsida</taxon>
        <taxon>eudicotyledons</taxon>
        <taxon>Gunneridae</taxon>
        <taxon>Pentapetalae</taxon>
        <taxon>rosids</taxon>
        <taxon>fabids</taxon>
        <taxon>Rosales</taxon>
        <taxon>Rosaceae</taxon>
        <taxon>Rosoideae</taxon>
        <taxon>Rosoideae incertae sedis</taxon>
        <taxon>Rosa</taxon>
    </lineage>
</organism>
<proteinExistence type="predicted"/>